<evidence type="ECO:0000313" key="1">
    <source>
        <dbReference type="EMBL" id="GGC89122.1"/>
    </source>
</evidence>
<dbReference type="Proteomes" id="UP000619534">
    <property type="component" value="Unassembled WGS sequence"/>
</dbReference>
<dbReference type="RefSeq" id="WP_181949538.1">
    <property type="nucleotide sequence ID" value="NZ_CTEA01000005.1"/>
</dbReference>
<name>A0ABQ1P4D8_9BACI</name>
<sequence>MLNSFNKIYKEEKKLLRDALFPGENLKPAVQYTIKMTTKNKEGKKYSLYYMYQWHYLGKINNRSKYKWISLGNINEQSNLRSLLSPTNTSIDKLFEKVMNKYHLLISHKAKYQNSSYNHNLNEYYGTKADIAEGNKYKPNKKEEQLKESIEKMSDRLVKRYRKELEGMIHIYKKNLYDQYDYENNLHRLNGKLKLLSEF</sequence>
<dbReference type="EMBL" id="BMCJ01000003">
    <property type="protein sequence ID" value="GGC89122.1"/>
    <property type="molecule type" value="Genomic_DNA"/>
</dbReference>
<comment type="caution">
    <text evidence="1">The sequence shown here is derived from an EMBL/GenBank/DDBJ whole genome shotgun (WGS) entry which is preliminary data.</text>
</comment>
<evidence type="ECO:0000313" key="2">
    <source>
        <dbReference type="Proteomes" id="UP000619534"/>
    </source>
</evidence>
<gene>
    <name evidence="1" type="ORF">GCM10007216_19870</name>
</gene>
<reference evidence="2" key="1">
    <citation type="journal article" date="2019" name="Int. J. Syst. Evol. Microbiol.">
        <title>The Global Catalogue of Microorganisms (GCM) 10K type strain sequencing project: providing services to taxonomists for standard genome sequencing and annotation.</title>
        <authorList>
            <consortium name="The Broad Institute Genomics Platform"/>
            <consortium name="The Broad Institute Genome Sequencing Center for Infectious Disease"/>
            <person name="Wu L."/>
            <person name="Ma J."/>
        </authorList>
    </citation>
    <scope>NUCLEOTIDE SEQUENCE [LARGE SCALE GENOMIC DNA]</scope>
    <source>
        <strain evidence="2">CCM 7282</strain>
    </source>
</reference>
<protein>
    <submittedName>
        <fullName evidence="1">Uncharacterized protein</fullName>
    </submittedName>
</protein>
<keyword evidence="2" id="KW-1185">Reference proteome</keyword>
<accession>A0ABQ1P4D8</accession>
<proteinExistence type="predicted"/>
<organism evidence="1 2">
    <name type="scientific">Thalassobacillus devorans</name>
    <dbReference type="NCBI Taxonomy" id="279813"/>
    <lineage>
        <taxon>Bacteria</taxon>
        <taxon>Bacillati</taxon>
        <taxon>Bacillota</taxon>
        <taxon>Bacilli</taxon>
        <taxon>Bacillales</taxon>
        <taxon>Bacillaceae</taxon>
        <taxon>Thalassobacillus</taxon>
    </lineage>
</organism>